<reference evidence="1 2" key="1">
    <citation type="journal article" date="2016" name="Genome Announc.">
        <title>Complete Genome Sequences of Aerococcus christensenii CCUG 28831T, Aerococcus sanguinicola CCUG 43001T, Aerococcus urinae CCUG 36881T, Aerococcus urinaeequi CCUG 28094T, Aerococcus urinaehominis CCUG 42038 BT, and Aerococcus viridans CCUG 4311T.</title>
        <authorList>
            <person name="Carkaci D."/>
            <person name="Dargis R."/>
            <person name="Nielsen X.C."/>
            <person name="Skovgaard O."/>
            <person name="Fuursted K."/>
            <person name="Christensen J.J."/>
        </authorList>
    </citation>
    <scope>NUCLEOTIDE SEQUENCE [LARGE SCALE GENOMIC DNA]</scope>
    <source>
        <strain evidence="1 2">CCUG4311</strain>
    </source>
</reference>
<dbReference type="EMBL" id="CP014164">
    <property type="protein sequence ID" value="AMC00162.1"/>
    <property type="molecule type" value="Genomic_DNA"/>
</dbReference>
<sequence>MNIYDSTSNEYLSYVEYHDLTKDYLGNGEYTTINLARDTEIYVLDQMASNEEYAEEQALSVFQKVSNAVRQLPNKIKELTNRIITKDIGKHINKRIDEYFKHHVSPQKEQVKSGIDTDMKDIRFCCKVLNLLSNKVE</sequence>
<dbReference type="InterPro" id="IPR027421">
    <property type="entry name" value="DNA_pol_lamdba_lyase_dom_sf"/>
</dbReference>
<name>A0AAU8U2W8_9LACT</name>
<dbReference type="Gene3D" id="1.10.150.110">
    <property type="entry name" value="DNA polymerase beta, N-terminal domain-like"/>
    <property type="match status" value="1"/>
</dbReference>
<dbReference type="GeneID" id="32029398"/>
<protein>
    <submittedName>
        <fullName evidence="1">Uncharacterized protein</fullName>
    </submittedName>
</protein>
<reference evidence="2" key="2">
    <citation type="submission" date="2016-01" db="EMBL/GenBank/DDBJ databases">
        <title>Six Aerococcus type strain genome sequencing and assembly using PacBio and Illumina Hiseq.</title>
        <authorList>
            <person name="Carkaci D."/>
            <person name="Dargis R."/>
            <person name="Nielsen X.C."/>
            <person name="Skovgaard O."/>
            <person name="Fuursted K."/>
            <person name="Christensen J.J."/>
        </authorList>
    </citation>
    <scope>NUCLEOTIDE SEQUENCE [LARGE SCALE GENOMIC DNA]</scope>
    <source>
        <strain evidence="2">CCUG4311</strain>
    </source>
</reference>
<dbReference type="SUPFAM" id="SSF47802">
    <property type="entry name" value="DNA polymerase beta, N-terminal domain-like"/>
    <property type="match status" value="1"/>
</dbReference>
<dbReference type="Proteomes" id="UP000066986">
    <property type="component" value="Chromosome"/>
</dbReference>
<dbReference type="AlphaFoldDB" id="A0AAU8U2W8"/>
<evidence type="ECO:0000313" key="2">
    <source>
        <dbReference type="Proteomes" id="UP000066986"/>
    </source>
</evidence>
<gene>
    <name evidence="1" type="ORF">AWM76_00535</name>
</gene>
<dbReference type="RefSeq" id="WP_060779291.1">
    <property type="nucleotide sequence ID" value="NZ_CP014164.1"/>
</dbReference>
<dbReference type="KEGG" id="avs:AWM76_00535"/>
<organism evidence="1 2">
    <name type="scientific">Aerococcus viridans</name>
    <dbReference type="NCBI Taxonomy" id="1377"/>
    <lineage>
        <taxon>Bacteria</taxon>
        <taxon>Bacillati</taxon>
        <taxon>Bacillota</taxon>
        <taxon>Bacilli</taxon>
        <taxon>Lactobacillales</taxon>
        <taxon>Aerococcaceae</taxon>
        <taxon>Aerococcus</taxon>
    </lineage>
</organism>
<accession>A0AAU8U2W8</accession>
<proteinExistence type="predicted"/>
<evidence type="ECO:0000313" key="1">
    <source>
        <dbReference type="EMBL" id="AMC00162.1"/>
    </source>
</evidence>